<dbReference type="InterPro" id="IPR050576">
    <property type="entry name" value="Cilia_flagella_integrity"/>
</dbReference>
<dbReference type="GO" id="GO:0005930">
    <property type="term" value="C:axoneme"/>
    <property type="evidence" value="ECO:0007669"/>
    <property type="project" value="TreeGrafter"/>
</dbReference>
<evidence type="ECO:0000256" key="5">
    <source>
        <dbReference type="ARBA" id="ARBA00022737"/>
    </source>
</evidence>
<dbReference type="GO" id="GO:0070840">
    <property type="term" value="F:dynein complex binding"/>
    <property type="evidence" value="ECO:0007669"/>
    <property type="project" value="TreeGrafter"/>
</dbReference>
<feature type="region of interest" description="Disordered" evidence="9">
    <location>
        <begin position="775"/>
        <end position="795"/>
    </location>
</feature>
<name>A0A1B6G048_9HEMI</name>
<evidence type="ECO:0000256" key="2">
    <source>
        <dbReference type="ARBA" id="ARBA00004138"/>
    </source>
</evidence>
<feature type="compositionally biased region" description="Acidic residues" evidence="9">
    <location>
        <begin position="781"/>
        <end position="790"/>
    </location>
</feature>
<feature type="region of interest" description="Disordered" evidence="9">
    <location>
        <begin position="293"/>
        <end position="343"/>
    </location>
</feature>
<keyword evidence="6" id="KW-0969">Cilium</keyword>
<dbReference type="FunFam" id="3.80.10.10:FF:000166">
    <property type="entry name" value="Dynein assembly factor 1, axonemal"/>
    <property type="match status" value="1"/>
</dbReference>
<evidence type="ECO:0000256" key="6">
    <source>
        <dbReference type="ARBA" id="ARBA00023069"/>
    </source>
</evidence>
<comment type="similarity">
    <text evidence="3">Belongs to the DNAAF1 family.</text>
</comment>
<dbReference type="InterPro" id="IPR001611">
    <property type="entry name" value="Leu-rich_rpt"/>
</dbReference>
<keyword evidence="7" id="KW-0966">Cell projection</keyword>
<comment type="subcellular location">
    <subcellularLocation>
        <location evidence="2">Cell projection</location>
        <location evidence="2">Cilium</location>
    </subcellularLocation>
</comment>
<evidence type="ECO:0000256" key="7">
    <source>
        <dbReference type="ARBA" id="ARBA00023273"/>
    </source>
</evidence>
<proteinExistence type="inferred from homology"/>
<evidence type="ECO:0000313" key="10">
    <source>
        <dbReference type="EMBL" id="JAS55796.1"/>
    </source>
</evidence>
<protein>
    <recommendedName>
        <fullName evidence="8">Dynein axonemal assembly factor 1 homolog</fullName>
    </recommendedName>
</protein>
<dbReference type="AlphaFoldDB" id="A0A1B6G048"/>
<dbReference type="SMART" id="SM00365">
    <property type="entry name" value="LRR_SD22"/>
    <property type="match status" value="4"/>
</dbReference>
<dbReference type="PANTHER" id="PTHR45973:SF9">
    <property type="entry name" value="LEUCINE-RICH REPEAT-CONTAINING PROTEIN 46"/>
    <property type="match status" value="1"/>
</dbReference>
<feature type="region of interest" description="Disordered" evidence="9">
    <location>
        <begin position="617"/>
        <end position="636"/>
    </location>
</feature>
<evidence type="ECO:0000256" key="9">
    <source>
        <dbReference type="SAM" id="MobiDB-lite"/>
    </source>
</evidence>
<dbReference type="PROSITE" id="PS51450">
    <property type="entry name" value="LRR"/>
    <property type="match status" value="4"/>
</dbReference>
<feature type="compositionally biased region" description="Basic and acidic residues" evidence="9">
    <location>
        <begin position="327"/>
        <end position="342"/>
    </location>
</feature>
<organism evidence="10">
    <name type="scientific">Cuerna arida</name>
    <dbReference type="NCBI Taxonomy" id="1464854"/>
    <lineage>
        <taxon>Eukaryota</taxon>
        <taxon>Metazoa</taxon>
        <taxon>Ecdysozoa</taxon>
        <taxon>Arthropoda</taxon>
        <taxon>Hexapoda</taxon>
        <taxon>Insecta</taxon>
        <taxon>Pterygota</taxon>
        <taxon>Neoptera</taxon>
        <taxon>Paraneoptera</taxon>
        <taxon>Hemiptera</taxon>
        <taxon>Auchenorrhyncha</taxon>
        <taxon>Membracoidea</taxon>
        <taxon>Cicadellidae</taxon>
        <taxon>Cicadellinae</taxon>
        <taxon>Proconiini</taxon>
        <taxon>Cuerna</taxon>
    </lineage>
</organism>
<evidence type="ECO:0000256" key="4">
    <source>
        <dbReference type="ARBA" id="ARBA00022614"/>
    </source>
</evidence>
<dbReference type="Pfam" id="PF14580">
    <property type="entry name" value="LRR_9"/>
    <property type="match status" value="1"/>
</dbReference>
<dbReference type="InterPro" id="IPR032675">
    <property type="entry name" value="LRR_dom_sf"/>
</dbReference>
<sequence length="1075" mass="122681">MPLISESLSERDSALSKLQAIKEEERKGPRITKESLRKHCKEQKLYLTPHLNDVLYLHFKGYSCIENLEEYTGLKCLWLENNGILRIENLSAQTELRSLYLHNNIIRKIENLEDLQLLDTINLSHNFVTKIENLSMLPVLHNLTLSHNKLESVEDICHLTQCPQLSVVDLSYNNLENPEVVEVFAAMENLRVLNLMGNPVKSNIRNYRNVLTVHCKNLQHLDDRPVFPRDRACAEAWAVGGYEASEKVRLEWIENERLKIQKSVEALLNLRDMRKIKAAEEAKARKLYDNEGQKNTTIDLSESSSSDSESNSGEDEDEKLKSTNKNFGDENPIKQSETEKYEVMSQITNNQENKIEDITPLANKSCETEISSNVNEPKITITKPVSSDDNEEDNMSRNPNSLIEEISNDVENDTNILMEPRNKFETPKILIEEVNDDESNRMNDQSEVIENIFSNSKTRINLLEVIEEIDANESETDVSDTFGNLSHDKLPDTSLGNTQQNYNFSFTDNGSENTVKHKRLIEELDSFNEKKKTGQLVEEICNTGQPQPSEEYNNRKLVADQEYDQFNEVSEGKECSNVEVTEIKIDEQQQTKASKESIDLLSTTSKEFEDVQSLNTEYDHSNSVDTDMTETSEDNLSKSDFSLTDNEVLFTTDSNQRNNKTLINKRQFMEQTQPEVLFHPIKLIEALSNKCITREHNERVPFDTDQTTKGKVDKNNECVVSYPSTSRSHNTDWVHVKNMNNINDSIKHKMLQEIKFLGDALEISNSFSDLFGENAACSSDSSEEPNEEDGNSSSITLEDWQRLLGRDAENSEDIADNETEECIEKEDIVEGHKKDLVKMITSLSCGGGDNVTVKVQRELKLTCEENLLKNKKSNEISSSLPDITAEYAQSRIDYQSISTPDIVHNLTIEEVNNTKDVRCVSHYLKGGSVSKLENSGTSEHSTVQARDCEVGIKPESDHCVNEQEKPNIEENLNIHRSQISEVNINFCNTERNENDQPTHQCNNLNEEHLESFNDNNTEVLNQPIQNSLLFTEELEVHEMENFPNDSEGIQAHPEVIRFINRSLELQIASEQSKDN</sequence>
<evidence type="ECO:0000256" key="1">
    <source>
        <dbReference type="ARBA" id="ARBA00003843"/>
    </source>
</evidence>
<dbReference type="PANTHER" id="PTHR45973">
    <property type="entry name" value="PROTEIN PHOSPHATASE 1 REGULATORY SUBUNIT SDS22-RELATED"/>
    <property type="match status" value="1"/>
</dbReference>
<keyword evidence="5" id="KW-0677">Repeat</keyword>
<feature type="compositionally biased region" description="Low complexity" evidence="9">
    <location>
        <begin position="301"/>
        <end position="311"/>
    </location>
</feature>
<evidence type="ECO:0000256" key="3">
    <source>
        <dbReference type="ARBA" id="ARBA00006453"/>
    </source>
</evidence>
<dbReference type="EMBL" id="GECZ01013973">
    <property type="protein sequence ID" value="JAS55796.1"/>
    <property type="molecule type" value="Transcribed_RNA"/>
</dbReference>
<comment type="function">
    <text evidence="1">Cilium-specific protein required for cilia structures.</text>
</comment>
<reference evidence="10" key="1">
    <citation type="submission" date="2015-11" db="EMBL/GenBank/DDBJ databases">
        <title>De novo transcriptome assembly of four potential Pierce s Disease insect vectors from Arizona vineyards.</title>
        <authorList>
            <person name="Tassone E.E."/>
        </authorList>
    </citation>
    <scope>NUCLEOTIDE SEQUENCE</scope>
</reference>
<dbReference type="Gene3D" id="3.80.10.10">
    <property type="entry name" value="Ribonuclease Inhibitor"/>
    <property type="match status" value="2"/>
</dbReference>
<evidence type="ECO:0000256" key="8">
    <source>
        <dbReference type="ARBA" id="ARBA00024433"/>
    </source>
</evidence>
<dbReference type="GO" id="GO:0035082">
    <property type="term" value="P:axoneme assembly"/>
    <property type="evidence" value="ECO:0007669"/>
    <property type="project" value="TreeGrafter"/>
</dbReference>
<feature type="region of interest" description="Disordered" evidence="9">
    <location>
        <begin position="380"/>
        <end position="399"/>
    </location>
</feature>
<accession>A0A1B6G048</accession>
<gene>
    <name evidence="10" type="ORF">g.38854</name>
</gene>
<keyword evidence="4" id="KW-0433">Leucine-rich repeat</keyword>
<dbReference type="SUPFAM" id="SSF52075">
    <property type="entry name" value="Outer arm dynein light chain 1"/>
    <property type="match status" value="1"/>
</dbReference>